<name>A0A8J2JI73_9HEXA</name>
<evidence type="ECO:0000256" key="1">
    <source>
        <dbReference type="SAM" id="MobiDB-lite"/>
    </source>
</evidence>
<accession>A0A8J2JI73</accession>
<keyword evidence="3" id="KW-1185">Reference proteome</keyword>
<comment type="caution">
    <text evidence="2">The sequence shown here is derived from an EMBL/GenBank/DDBJ whole genome shotgun (WGS) entry which is preliminary data.</text>
</comment>
<protein>
    <submittedName>
        <fullName evidence="2">Uncharacterized protein</fullName>
    </submittedName>
</protein>
<evidence type="ECO:0000313" key="3">
    <source>
        <dbReference type="Proteomes" id="UP000708208"/>
    </source>
</evidence>
<proteinExistence type="predicted"/>
<sequence>MDEPMPADEAEEPRVWVNGEIFEPQKVQADHQPNEEAQSNGDAHPEHGDQPRVQLDPEAVRRGIRRVNIINRMCNWMVEPTPHGPPQNARPWEFCGSCYTCLDSTVSQQQW</sequence>
<feature type="compositionally biased region" description="Acidic residues" evidence="1">
    <location>
        <begin position="1"/>
        <end position="11"/>
    </location>
</feature>
<feature type="region of interest" description="Disordered" evidence="1">
    <location>
        <begin position="1"/>
        <end position="60"/>
    </location>
</feature>
<reference evidence="2" key="1">
    <citation type="submission" date="2021-06" db="EMBL/GenBank/DDBJ databases">
        <authorList>
            <person name="Hodson N. C."/>
            <person name="Mongue J. A."/>
            <person name="Jaron S. K."/>
        </authorList>
    </citation>
    <scope>NUCLEOTIDE SEQUENCE</scope>
</reference>
<dbReference type="Proteomes" id="UP000708208">
    <property type="component" value="Unassembled WGS sequence"/>
</dbReference>
<evidence type="ECO:0000313" key="2">
    <source>
        <dbReference type="EMBL" id="CAG7720643.1"/>
    </source>
</evidence>
<gene>
    <name evidence="2" type="ORF">AFUS01_LOCUS9913</name>
</gene>
<dbReference type="AlphaFoldDB" id="A0A8J2JI73"/>
<organism evidence="2 3">
    <name type="scientific">Allacma fusca</name>
    <dbReference type="NCBI Taxonomy" id="39272"/>
    <lineage>
        <taxon>Eukaryota</taxon>
        <taxon>Metazoa</taxon>
        <taxon>Ecdysozoa</taxon>
        <taxon>Arthropoda</taxon>
        <taxon>Hexapoda</taxon>
        <taxon>Collembola</taxon>
        <taxon>Symphypleona</taxon>
        <taxon>Sminthuridae</taxon>
        <taxon>Allacma</taxon>
    </lineage>
</organism>
<dbReference type="EMBL" id="CAJVCH010072456">
    <property type="protein sequence ID" value="CAG7720643.1"/>
    <property type="molecule type" value="Genomic_DNA"/>
</dbReference>